<evidence type="ECO:0000313" key="10">
    <source>
        <dbReference type="EMBL" id="MVN78507.1"/>
    </source>
</evidence>
<comment type="function">
    <text evidence="2">Catalyzes the hydrolysis of 5-hydroxyisourate (HIU) to 2-oxo-4-hydroxy-4-carboxy-5-ureidoimidazoline (OHCU).</text>
</comment>
<comment type="caution">
    <text evidence="10">The sequence shown here is derived from an EMBL/GenBank/DDBJ whole genome shotgun (WGS) entry which is preliminary data.</text>
</comment>
<evidence type="ECO:0000256" key="3">
    <source>
        <dbReference type="ARBA" id="ARBA00009850"/>
    </source>
</evidence>
<organism evidence="10 11">
    <name type="scientific">Hymenobacter ginkgonis</name>
    <dbReference type="NCBI Taxonomy" id="2682976"/>
    <lineage>
        <taxon>Bacteria</taxon>
        <taxon>Pseudomonadati</taxon>
        <taxon>Bacteroidota</taxon>
        <taxon>Cytophagia</taxon>
        <taxon>Cytophagales</taxon>
        <taxon>Hymenobacteraceae</taxon>
        <taxon>Hymenobacter</taxon>
    </lineage>
</organism>
<dbReference type="InterPro" id="IPR014306">
    <property type="entry name" value="Hydroxyisourate_hydrolase"/>
</dbReference>
<dbReference type="EC" id="3.5.2.17" evidence="8"/>
<reference evidence="10 11" key="1">
    <citation type="submission" date="2019-12" db="EMBL/GenBank/DDBJ databases">
        <title>Hymenobacter sp. HMF4947 Genome sequencing and assembly.</title>
        <authorList>
            <person name="Kang H."/>
            <person name="Cha I."/>
            <person name="Kim H."/>
            <person name="Joh K."/>
        </authorList>
    </citation>
    <scope>NUCLEOTIDE SEQUENCE [LARGE SCALE GENOMIC DNA]</scope>
    <source>
        <strain evidence="10 11">HMF4947</strain>
    </source>
</reference>
<feature type="domain" description="Transthyretin/hydroxyisourate hydrolase" evidence="9">
    <location>
        <begin position="1"/>
        <end position="111"/>
    </location>
</feature>
<dbReference type="SMART" id="SM00095">
    <property type="entry name" value="TR_THY"/>
    <property type="match status" value="1"/>
</dbReference>
<dbReference type="SUPFAM" id="SSF49472">
    <property type="entry name" value="Transthyretin (synonym: prealbumin)"/>
    <property type="match status" value="1"/>
</dbReference>
<protein>
    <recommendedName>
        <fullName evidence="8">5-hydroxyisourate hydrolase</fullName>
        <shortName evidence="8">HIU hydrolase</shortName>
        <shortName evidence="8">HIUHase</shortName>
        <ecNumber evidence="8">3.5.2.17</ecNumber>
    </recommendedName>
</protein>
<sequence length="112" mass="12612">MSQLTTHILDTTQGRPAGGVTIALYEPEGESWREIARGITNADGRIPDLLPQEKILATGIYKLKFFTQEYFERAGLTHFYPFVEICFTVADAAHYHVPLLLNPFGYSTYRGS</sequence>
<name>A0A7K1TJC1_9BACT</name>
<dbReference type="Proteomes" id="UP000441336">
    <property type="component" value="Unassembled WGS sequence"/>
</dbReference>
<dbReference type="GO" id="GO:0006144">
    <property type="term" value="P:purine nucleobase metabolic process"/>
    <property type="evidence" value="ECO:0007669"/>
    <property type="project" value="UniProtKB-KW"/>
</dbReference>
<dbReference type="GO" id="GO:0033971">
    <property type="term" value="F:hydroxyisourate hydrolase activity"/>
    <property type="evidence" value="ECO:0007669"/>
    <property type="project" value="UniProtKB-EC"/>
</dbReference>
<dbReference type="AlphaFoldDB" id="A0A7K1TJC1"/>
<feature type="binding site" evidence="7">
    <location>
        <position position="109"/>
    </location>
    <ligand>
        <name>substrate</name>
    </ligand>
</feature>
<evidence type="ECO:0000259" key="9">
    <source>
        <dbReference type="SMART" id="SM00095"/>
    </source>
</evidence>
<feature type="binding site" evidence="7">
    <location>
        <position position="7"/>
    </location>
    <ligand>
        <name>substrate</name>
    </ligand>
</feature>
<dbReference type="RefSeq" id="WP_157568682.1">
    <property type="nucleotide sequence ID" value="NZ_WQKZ01000005.1"/>
</dbReference>
<comment type="subunit">
    <text evidence="4 8">Homotetramer.</text>
</comment>
<dbReference type="PROSITE" id="PS00768">
    <property type="entry name" value="TRANSTHYRETIN_1"/>
    <property type="match status" value="1"/>
</dbReference>
<gene>
    <name evidence="10" type="primary">uraH</name>
    <name evidence="10" type="ORF">GO988_19420</name>
</gene>
<dbReference type="PANTHER" id="PTHR10395:SF7">
    <property type="entry name" value="5-HYDROXYISOURATE HYDROLASE"/>
    <property type="match status" value="1"/>
</dbReference>
<evidence type="ECO:0000256" key="2">
    <source>
        <dbReference type="ARBA" id="ARBA00002704"/>
    </source>
</evidence>
<evidence type="ECO:0000256" key="6">
    <source>
        <dbReference type="ARBA" id="ARBA00022801"/>
    </source>
</evidence>
<dbReference type="InterPro" id="IPR036817">
    <property type="entry name" value="Transthyretin/HIU_hydrolase_sf"/>
</dbReference>
<feature type="binding site" evidence="7">
    <location>
        <position position="45"/>
    </location>
    <ligand>
        <name>substrate</name>
    </ligand>
</feature>
<dbReference type="NCBIfam" id="TIGR02962">
    <property type="entry name" value="hdxy_isourate"/>
    <property type="match status" value="1"/>
</dbReference>
<dbReference type="InterPro" id="IPR023416">
    <property type="entry name" value="Transthyretin/HIU_hydrolase_d"/>
</dbReference>
<dbReference type="PANTHER" id="PTHR10395">
    <property type="entry name" value="URICASE AND TRANSTHYRETIN-RELATED"/>
    <property type="match status" value="1"/>
</dbReference>
<proteinExistence type="inferred from homology"/>
<evidence type="ECO:0000256" key="1">
    <source>
        <dbReference type="ARBA" id="ARBA00001043"/>
    </source>
</evidence>
<dbReference type="InterPro" id="IPR023418">
    <property type="entry name" value="Thyroxine_BS"/>
</dbReference>
<dbReference type="PRINTS" id="PR00189">
    <property type="entry name" value="TRNSTHYRETIN"/>
</dbReference>
<evidence type="ECO:0000256" key="7">
    <source>
        <dbReference type="PIRSR" id="PIRSR600895-51"/>
    </source>
</evidence>
<keyword evidence="6 8" id="KW-0378">Hydrolase</keyword>
<accession>A0A7K1TJC1</accession>
<comment type="catalytic activity">
    <reaction evidence="1 8">
        <text>5-hydroxyisourate + H2O = 5-hydroxy-2-oxo-4-ureido-2,5-dihydro-1H-imidazole-5-carboxylate + H(+)</text>
        <dbReference type="Rhea" id="RHEA:23736"/>
        <dbReference type="ChEBI" id="CHEBI:15377"/>
        <dbReference type="ChEBI" id="CHEBI:15378"/>
        <dbReference type="ChEBI" id="CHEBI:18072"/>
        <dbReference type="ChEBI" id="CHEBI:58639"/>
        <dbReference type="EC" id="3.5.2.17"/>
    </reaction>
</comment>
<dbReference type="Gene3D" id="2.60.40.180">
    <property type="entry name" value="Transthyretin/hydroxyisourate hydrolase domain"/>
    <property type="match status" value="1"/>
</dbReference>
<dbReference type="EMBL" id="WQKZ01000005">
    <property type="protein sequence ID" value="MVN78507.1"/>
    <property type="molecule type" value="Genomic_DNA"/>
</dbReference>
<evidence type="ECO:0000256" key="4">
    <source>
        <dbReference type="ARBA" id="ARBA00011881"/>
    </source>
</evidence>
<keyword evidence="11" id="KW-1185">Reference proteome</keyword>
<evidence type="ECO:0000256" key="8">
    <source>
        <dbReference type="RuleBase" id="RU361270"/>
    </source>
</evidence>
<dbReference type="Pfam" id="PF00576">
    <property type="entry name" value="Transthyretin"/>
    <property type="match status" value="1"/>
</dbReference>
<dbReference type="InterPro" id="IPR000895">
    <property type="entry name" value="Transthyretin/HIU_hydrolase"/>
</dbReference>
<keyword evidence="5 8" id="KW-0659">Purine metabolism</keyword>
<comment type="similarity">
    <text evidence="3 8">Belongs to the transthyretin family. 5-hydroxyisourate hydrolase subfamily.</text>
</comment>
<evidence type="ECO:0000313" key="11">
    <source>
        <dbReference type="Proteomes" id="UP000441336"/>
    </source>
</evidence>
<dbReference type="CDD" id="cd05822">
    <property type="entry name" value="TLP_HIUase"/>
    <property type="match status" value="1"/>
</dbReference>
<evidence type="ECO:0000256" key="5">
    <source>
        <dbReference type="ARBA" id="ARBA00022631"/>
    </source>
</evidence>